<sequence>MRIKVASEWRAAALSPLGSSLLARTETINPANMAAQRVRALFLSFKNSPCETIITTGLKLSKKNGWATQAYCIDGIDTNDGHCKWLLERVIQDTVATAEREQAQLLVFYGGYGTSSAGNEEAVLHGSVTGEAGIGYNSSFNLFYLLSELSKPGQNCLLVLHTSIAAEQLAIWREEDLRDSKSTRNLQVLLFHEDQSLIVTYVEDEQGNTMKGDQGVDLIDVCQNVPFQQLEKVEDALSDMIKTCYFGKLQLNHLFRQKLNDKGLQYTALFNDDTAASFVLESPGGDKATASASIEEYRNVSVFLLAFDVPGWPRYDPQMRLEDPRLRLEILSSVSKKCYDFDVQLFHPEFEIGRSTTEWVTENLQSHIDKHNHADGLLIFCYSGEARTSQSSNNILALPYDNCPDSFNMTESKAKDRVFELITSNNRETLFERVIGRLINRAGSSFTISDLKHDLQDVDPNSARGSRPRRSTAGPRLGKAIPPKK</sequence>
<evidence type="ECO:0000313" key="3">
    <source>
        <dbReference type="Proteomes" id="UP000660729"/>
    </source>
</evidence>
<reference evidence="2" key="1">
    <citation type="submission" date="2020-04" db="EMBL/GenBank/DDBJ databases">
        <title>Draft genome resource of the tomato pathogen Pseudocercospora fuligena.</title>
        <authorList>
            <person name="Zaccaron A."/>
        </authorList>
    </citation>
    <scope>NUCLEOTIDE SEQUENCE</scope>
    <source>
        <strain evidence="2">PF001</strain>
    </source>
</reference>
<keyword evidence="3" id="KW-1185">Reference proteome</keyword>
<evidence type="ECO:0000256" key="1">
    <source>
        <dbReference type="SAM" id="MobiDB-lite"/>
    </source>
</evidence>
<dbReference type="EMBL" id="JABCIY010000177">
    <property type="protein sequence ID" value="KAF7189909.1"/>
    <property type="molecule type" value="Genomic_DNA"/>
</dbReference>
<evidence type="ECO:0000313" key="2">
    <source>
        <dbReference type="EMBL" id="KAF7189909.1"/>
    </source>
</evidence>
<name>A0A8H6RE40_9PEZI</name>
<gene>
    <name evidence="2" type="ORF">HII31_08731</name>
</gene>
<feature type="region of interest" description="Disordered" evidence="1">
    <location>
        <begin position="456"/>
        <end position="485"/>
    </location>
</feature>
<dbReference type="Proteomes" id="UP000660729">
    <property type="component" value="Unassembled WGS sequence"/>
</dbReference>
<accession>A0A8H6RE40</accession>
<dbReference type="AlphaFoldDB" id="A0A8H6RE40"/>
<protein>
    <submittedName>
        <fullName evidence="2">Uncharacterized protein</fullName>
    </submittedName>
</protein>
<comment type="caution">
    <text evidence="2">The sequence shown here is derived from an EMBL/GenBank/DDBJ whole genome shotgun (WGS) entry which is preliminary data.</text>
</comment>
<organism evidence="2 3">
    <name type="scientific">Pseudocercospora fuligena</name>
    <dbReference type="NCBI Taxonomy" id="685502"/>
    <lineage>
        <taxon>Eukaryota</taxon>
        <taxon>Fungi</taxon>
        <taxon>Dikarya</taxon>
        <taxon>Ascomycota</taxon>
        <taxon>Pezizomycotina</taxon>
        <taxon>Dothideomycetes</taxon>
        <taxon>Dothideomycetidae</taxon>
        <taxon>Mycosphaerellales</taxon>
        <taxon>Mycosphaerellaceae</taxon>
        <taxon>Pseudocercospora</taxon>
    </lineage>
</organism>
<proteinExistence type="predicted"/>
<dbReference type="OrthoDB" id="3645928at2759"/>